<reference evidence="1" key="1">
    <citation type="submission" date="2023-11" db="EMBL/GenBank/DDBJ databases">
        <authorList>
            <person name="Poullet M."/>
        </authorList>
    </citation>
    <scope>NUCLEOTIDE SEQUENCE</scope>
    <source>
        <strain evidence="1">E1834</strain>
    </source>
</reference>
<proteinExistence type="predicted"/>
<gene>
    <name evidence="1" type="ORF">MENTE1834_LOCUS1639</name>
</gene>
<dbReference type="Proteomes" id="UP001497535">
    <property type="component" value="Unassembled WGS sequence"/>
</dbReference>
<sequence length="50" mass="5852">MYSRLVKCLSWIRIFEIYGSDIGSEYPAISQDPTTLFTVKEKRFLGIIHK</sequence>
<keyword evidence="2" id="KW-1185">Reference proteome</keyword>
<dbReference type="EMBL" id="CAVMJV010000001">
    <property type="protein sequence ID" value="CAK5010504.1"/>
    <property type="molecule type" value="Genomic_DNA"/>
</dbReference>
<evidence type="ECO:0000313" key="2">
    <source>
        <dbReference type="Proteomes" id="UP001497535"/>
    </source>
</evidence>
<accession>A0ACB0XNM6</accession>
<name>A0ACB0XNM6_MELEN</name>
<comment type="caution">
    <text evidence="1">The sequence shown here is derived from an EMBL/GenBank/DDBJ whole genome shotgun (WGS) entry which is preliminary data.</text>
</comment>
<protein>
    <submittedName>
        <fullName evidence="1">Uncharacterized protein</fullName>
    </submittedName>
</protein>
<evidence type="ECO:0000313" key="1">
    <source>
        <dbReference type="EMBL" id="CAK5010504.1"/>
    </source>
</evidence>
<organism evidence="1 2">
    <name type="scientific">Meloidogyne enterolobii</name>
    <name type="common">Root-knot nematode worm</name>
    <name type="synonym">Meloidogyne mayaguensis</name>
    <dbReference type="NCBI Taxonomy" id="390850"/>
    <lineage>
        <taxon>Eukaryota</taxon>
        <taxon>Metazoa</taxon>
        <taxon>Ecdysozoa</taxon>
        <taxon>Nematoda</taxon>
        <taxon>Chromadorea</taxon>
        <taxon>Rhabditida</taxon>
        <taxon>Tylenchina</taxon>
        <taxon>Tylenchomorpha</taxon>
        <taxon>Tylenchoidea</taxon>
        <taxon>Meloidogynidae</taxon>
        <taxon>Meloidogyninae</taxon>
        <taxon>Meloidogyne</taxon>
    </lineage>
</organism>